<evidence type="ECO:0000256" key="9">
    <source>
        <dbReference type="ARBA" id="ARBA00022989"/>
    </source>
</evidence>
<proteinExistence type="inferred from homology"/>
<evidence type="ECO:0000256" key="12">
    <source>
        <dbReference type="RuleBase" id="RU910715"/>
    </source>
</evidence>
<evidence type="ECO:0000256" key="11">
    <source>
        <dbReference type="ARBA" id="ARBA00023136"/>
    </source>
</evidence>
<keyword evidence="11 12" id="KW-0472">Membrane</keyword>
<organism evidence="13 14">
    <name type="scientific">Plutella xylostella</name>
    <name type="common">Diamondback moth</name>
    <name type="synonym">Plutella maculipennis</name>
    <dbReference type="NCBI Taxonomy" id="51655"/>
    <lineage>
        <taxon>Eukaryota</taxon>
        <taxon>Metazoa</taxon>
        <taxon>Ecdysozoa</taxon>
        <taxon>Arthropoda</taxon>
        <taxon>Hexapoda</taxon>
        <taxon>Insecta</taxon>
        <taxon>Pterygota</taxon>
        <taxon>Neoptera</taxon>
        <taxon>Endopterygota</taxon>
        <taxon>Lepidoptera</taxon>
        <taxon>Glossata</taxon>
        <taxon>Ditrysia</taxon>
        <taxon>Yponomeutoidea</taxon>
        <taxon>Plutellidae</taxon>
        <taxon>Plutella</taxon>
    </lineage>
</organism>
<feature type="transmembrane region" description="Helical" evidence="12">
    <location>
        <begin position="159"/>
        <end position="177"/>
    </location>
</feature>
<evidence type="ECO:0000256" key="2">
    <source>
        <dbReference type="ARBA" id="ARBA00004653"/>
    </source>
</evidence>
<evidence type="ECO:0000256" key="3">
    <source>
        <dbReference type="ARBA" id="ARBA00007809"/>
    </source>
</evidence>
<name>A0A8S4DHC2_PLUXY</name>
<dbReference type="InterPro" id="IPR047664">
    <property type="entry name" value="SWEET"/>
</dbReference>
<comment type="subcellular location">
    <subcellularLocation>
        <location evidence="1 12">Cell membrane</location>
        <topology evidence="1 12">Multi-pass membrane protein</topology>
    </subcellularLocation>
    <subcellularLocation>
        <location evidence="2">Golgi apparatus membrane</location>
        <topology evidence="2">Multi-pass membrane protein</topology>
    </subcellularLocation>
</comment>
<evidence type="ECO:0000256" key="6">
    <source>
        <dbReference type="ARBA" id="ARBA00022597"/>
    </source>
</evidence>
<dbReference type="PANTHER" id="PTHR10791">
    <property type="entry name" value="RAG1-ACTIVATING PROTEIN 1"/>
    <property type="match status" value="1"/>
</dbReference>
<comment type="caution">
    <text evidence="13">The sequence shown here is derived from an EMBL/GenBank/DDBJ whole genome shotgun (WGS) entry which is preliminary data.</text>
</comment>
<protein>
    <recommendedName>
        <fullName evidence="12">Sugar transporter SWEET</fullName>
    </recommendedName>
</protein>
<keyword evidence="6 12" id="KW-0762">Sugar transport</keyword>
<evidence type="ECO:0000256" key="7">
    <source>
        <dbReference type="ARBA" id="ARBA00022692"/>
    </source>
</evidence>
<dbReference type="FunFam" id="1.20.1280.290:FF:000004">
    <property type="entry name" value="Sugar transporter SWEET"/>
    <property type="match status" value="1"/>
</dbReference>
<keyword evidence="7 12" id="KW-0812">Transmembrane</keyword>
<keyword evidence="9 12" id="KW-1133">Transmembrane helix</keyword>
<dbReference type="OrthoDB" id="409725at2759"/>
<dbReference type="Proteomes" id="UP000653454">
    <property type="component" value="Unassembled WGS sequence"/>
</dbReference>
<evidence type="ECO:0000313" key="14">
    <source>
        <dbReference type="Proteomes" id="UP000653454"/>
    </source>
</evidence>
<keyword evidence="14" id="KW-1185">Reference proteome</keyword>
<dbReference type="Gene3D" id="1.20.1280.290">
    <property type="match status" value="2"/>
</dbReference>
<evidence type="ECO:0000256" key="1">
    <source>
        <dbReference type="ARBA" id="ARBA00004651"/>
    </source>
</evidence>
<evidence type="ECO:0000256" key="10">
    <source>
        <dbReference type="ARBA" id="ARBA00023034"/>
    </source>
</evidence>
<reference evidence="13" key="1">
    <citation type="submission" date="2020-11" db="EMBL/GenBank/DDBJ databases">
        <authorList>
            <person name="Whiteford S."/>
        </authorList>
    </citation>
    <scope>NUCLEOTIDE SEQUENCE</scope>
</reference>
<keyword evidence="8" id="KW-0677">Repeat</keyword>
<evidence type="ECO:0000256" key="5">
    <source>
        <dbReference type="ARBA" id="ARBA00022475"/>
    </source>
</evidence>
<comment type="function">
    <text evidence="12">Mediates sugar transport across membranes.</text>
</comment>
<keyword evidence="5" id="KW-1003">Cell membrane</keyword>
<feature type="transmembrane region" description="Helical" evidence="12">
    <location>
        <begin position="7"/>
        <end position="25"/>
    </location>
</feature>
<feature type="transmembrane region" description="Helical" evidence="12">
    <location>
        <begin position="70"/>
        <end position="91"/>
    </location>
</feature>
<accession>A0A8S4DHC2</accession>
<feature type="transmembrane region" description="Helical" evidence="12">
    <location>
        <begin position="189"/>
        <end position="207"/>
    </location>
</feature>
<dbReference type="AlphaFoldDB" id="A0A8S4DHC2"/>
<dbReference type="GO" id="GO:0051119">
    <property type="term" value="F:sugar transmembrane transporter activity"/>
    <property type="evidence" value="ECO:0007669"/>
    <property type="project" value="InterPro"/>
</dbReference>
<gene>
    <name evidence="13" type="ORF">PLXY2_LOCUS1812</name>
</gene>
<keyword evidence="10" id="KW-0333">Golgi apparatus</keyword>
<dbReference type="InterPro" id="IPR004316">
    <property type="entry name" value="SWEET_rpt"/>
</dbReference>
<evidence type="ECO:0000313" key="13">
    <source>
        <dbReference type="EMBL" id="CAG9096419.1"/>
    </source>
</evidence>
<dbReference type="EMBL" id="CAJHNJ030000004">
    <property type="protein sequence ID" value="CAG9096419.1"/>
    <property type="molecule type" value="Genomic_DNA"/>
</dbReference>
<evidence type="ECO:0000256" key="8">
    <source>
        <dbReference type="ARBA" id="ARBA00022737"/>
    </source>
</evidence>
<dbReference type="GO" id="GO:0000139">
    <property type="term" value="C:Golgi membrane"/>
    <property type="evidence" value="ECO:0007669"/>
    <property type="project" value="UniProtKB-SubCell"/>
</dbReference>
<comment type="similarity">
    <text evidence="3 12">Belongs to the SWEET sugar transporter family.</text>
</comment>
<feature type="transmembrane region" description="Helical" evidence="12">
    <location>
        <begin position="97"/>
        <end position="116"/>
    </location>
</feature>
<dbReference type="PANTHER" id="PTHR10791:SF112">
    <property type="entry name" value="SUGAR TRANSPORTER SWEET1"/>
    <property type="match status" value="1"/>
</dbReference>
<dbReference type="GO" id="GO:0005886">
    <property type="term" value="C:plasma membrane"/>
    <property type="evidence" value="ECO:0007669"/>
    <property type="project" value="UniProtKB-SubCell"/>
</dbReference>
<dbReference type="Pfam" id="PF03083">
    <property type="entry name" value="MtN3_slv"/>
    <property type="match status" value="2"/>
</dbReference>
<keyword evidence="4 12" id="KW-0813">Transport</keyword>
<feature type="transmembrane region" description="Helical" evidence="12">
    <location>
        <begin position="128"/>
        <end position="147"/>
    </location>
</feature>
<evidence type="ECO:0000256" key="4">
    <source>
        <dbReference type="ARBA" id="ARBA00022448"/>
    </source>
</evidence>
<sequence length="221" mass="24616">MRKEEDTLNLIVYVAIGATFVQFLSGTLVCKQYVVNRSTGDASPLPFISAIASCAVWLLYGFVKSDANLICINIIGITLMVIYTVVFYLYAQKKRSVIKQAVLLLIFLMTVTEYTIVDTNYFRVKDNLGILACVLTLFTIGAPLSKLLHVIHVQNTECLPFPMILMSFIVCTMWYMYGKLIDDMFIQLPNFLGGLIAAFQLLLFVVYPSKASASASSTSLI</sequence>
<feature type="transmembrane region" description="Helical" evidence="12">
    <location>
        <begin position="45"/>
        <end position="63"/>
    </location>
</feature>